<dbReference type="EMBL" id="CAADFQ010000088">
    <property type="protein sequence ID" value="VFK34870.1"/>
    <property type="molecule type" value="Genomic_DNA"/>
</dbReference>
<feature type="chain" id="PRO_5036113663" description="Tetratricopeptide repeat-containing protein" evidence="2">
    <location>
        <begin position="32"/>
        <end position="510"/>
    </location>
</feature>
<evidence type="ECO:0000313" key="4">
    <source>
        <dbReference type="EMBL" id="VFK34870.1"/>
    </source>
</evidence>
<feature type="signal peptide" evidence="2">
    <location>
        <begin position="1"/>
        <end position="31"/>
    </location>
</feature>
<evidence type="ECO:0008006" key="6">
    <source>
        <dbReference type="Google" id="ProtNLM"/>
    </source>
</evidence>
<reference evidence="5" key="1">
    <citation type="submission" date="2019-02" db="EMBL/GenBank/DDBJ databases">
        <authorList>
            <person name="Gruber-Vodicka R. H."/>
            <person name="Seah K. B. B."/>
        </authorList>
    </citation>
    <scope>NUCLEOTIDE SEQUENCE</scope>
    <source>
        <strain evidence="3">BECK_BZ197</strain>
        <strain evidence="5">BECK_BZ198</strain>
        <strain evidence="4">BECK_BZ199</strain>
    </source>
</reference>
<keyword evidence="2" id="KW-0732">Signal</keyword>
<keyword evidence="1" id="KW-0175">Coiled coil</keyword>
<feature type="coiled-coil region" evidence="1">
    <location>
        <begin position="237"/>
        <end position="264"/>
    </location>
</feature>
<accession>A0A451BFF8</accession>
<dbReference type="EMBL" id="CAADGH010000090">
    <property type="protein sequence ID" value="VFK77013.1"/>
    <property type="molecule type" value="Genomic_DNA"/>
</dbReference>
<name>A0A451BFF8_9GAMM</name>
<organism evidence="5">
    <name type="scientific">Candidatus Kentrum sp. MB</name>
    <dbReference type="NCBI Taxonomy" id="2138164"/>
    <lineage>
        <taxon>Bacteria</taxon>
        <taxon>Pseudomonadati</taxon>
        <taxon>Pseudomonadota</taxon>
        <taxon>Gammaproteobacteria</taxon>
        <taxon>Candidatus Kentrum</taxon>
    </lineage>
</organism>
<proteinExistence type="predicted"/>
<gene>
    <name evidence="3" type="ORF">BECKMB1821G_GA0114241_10904</name>
    <name evidence="5" type="ORF">BECKMB1821H_GA0114242_10904</name>
    <name evidence="4" type="ORF">BECKMB1821I_GA0114274_10884</name>
</gene>
<dbReference type="AlphaFoldDB" id="A0A451BFF8"/>
<dbReference type="EMBL" id="CAADFO010000090">
    <property type="protein sequence ID" value="VFK31689.1"/>
    <property type="molecule type" value="Genomic_DNA"/>
</dbReference>
<evidence type="ECO:0000256" key="1">
    <source>
        <dbReference type="SAM" id="Coils"/>
    </source>
</evidence>
<evidence type="ECO:0000313" key="5">
    <source>
        <dbReference type="EMBL" id="VFK77013.1"/>
    </source>
</evidence>
<protein>
    <recommendedName>
        <fullName evidence="6">Tetratricopeptide repeat-containing protein</fullName>
    </recommendedName>
</protein>
<evidence type="ECO:0000313" key="3">
    <source>
        <dbReference type="EMBL" id="VFK31689.1"/>
    </source>
</evidence>
<evidence type="ECO:0000256" key="2">
    <source>
        <dbReference type="SAM" id="SignalP"/>
    </source>
</evidence>
<sequence>MHNHNPFSKTNRPGFLLTLCLLMLSSSLTLAQNHENTTEWTMTTSNSDIPVNTQCDRLKFTERHRAQAKNKEDMLFPPDGGVCLMREYFSDEDSPLDAKQRIRHRFSDMVAGYAGYVIGKLERYESSGSTIDVMRSVIVKAMVEKVNDKLPIVSRKTDSKKPGTPWLIEVHAKALIPRVPLEDAVEILYKKVTDNEREKRKLMEEVKILRGVDKGKQEKIERLERERWALIARDKTLSAENQRLAALNQELAQLKRERRIAEKQSSELQDWYQLRRHEANNVVSPEEVERRMKAFCRSEQSLIREKCREYQLRRAFEEQNIGRFVDWAKSLGAELDPWDRHLLGLAYWRYDFGSIEDAKAEMSQALTEARKLPDFDAGKLRKMHYNLALLHAARGEPELGLQKLEELGKTQFDQDGFALRAVLNSRVAQGKVCPDLYDACDTADIDCTKERLIEKPCVAWCIALNRGDCRADASDASDASGASAADIGLAPDGGLLPLGVTPSNPFDPAD</sequence>